<evidence type="ECO:0000256" key="1">
    <source>
        <dbReference type="ARBA" id="ARBA00022723"/>
    </source>
</evidence>
<dbReference type="SUPFAM" id="SSF144232">
    <property type="entry name" value="HIT/MYND zinc finger-like"/>
    <property type="match status" value="1"/>
</dbReference>
<dbReference type="PROSITE" id="PS50865">
    <property type="entry name" value="ZF_MYND_2"/>
    <property type="match status" value="1"/>
</dbReference>
<reference evidence="6" key="2">
    <citation type="submission" date="2020-08" db="EMBL/GenBank/DDBJ databases">
        <title>Draft Genome Sequence of Cumin Blight Pathogen Alternaria burnsii.</title>
        <authorList>
            <person name="Feng Z."/>
        </authorList>
    </citation>
    <scope>NUCLEOTIDE SEQUENCE</scope>
    <source>
        <strain evidence="6">CBS107.38</strain>
    </source>
</reference>
<dbReference type="InterPro" id="IPR002893">
    <property type="entry name" value="Znf_MYND"/>
</dbReference>
<gene>
    <name evidence="6" type="ORF">GT037_000381</name>
</gene>
<dbReference type="EMBL" id="JAAABM010000001">
    <property type="protein sequence ID" value="KAF7681405.1"/>
    <property type="molecule type" value="Genomic_DNA"/>
</dbReference>
<keyword evidence="3" id="KW-0862">Zinc</keyword>
<dbReference type="PROSITE" id="PS01360">
    <property type="entry name" value="ZF_MYND_1"/>
    <property type="match status" value="1"/>
</dbReference>
<dbReference type="OrthoDB" id="341421at2759"/>
<reference evidence="6" key="1">
    <citation type="submission" date="2020-01" db="EMBL/GenBank/DDBJ databases">
        <authorList>
            <person name="Feng Z.H.Z."/>
        </authorList>
    </citation>
    <scope>NUCLEOTIDE SEQUENCE</scope>
    <source>
        <strain evidence="6">CBS107.38</strain>
    </source>
</reference>
<evidence type="ECO:0000256" key="3">
    <source>
        <dbReference type="ARBA" id="ARBA00022833"/>
    </source>
</evidence>
<keyword evidence="7" id="KW-1185">Reference proteome</keyword>
<dbReference type="Proteomes" id="UP000596902">
    <property type="component" value="Unassembled WGS sequence"/>
</dbReference>
<evidence type="ECO:0000256" key="2">
    <source>
        <dbReference type="ARBA" id="ARBA00022771"/>
    </source>
</evidence>
<feature type="domain" description="MYND-type" evidence="5">
    <location>
        <begin position="225"/>
        <end position="267"/>
    </location>
</feature>
<name>A0A8H7BC75_9PLEO</name>
<dbReference type="GeneID" id="62198606"/>
<evidence type="ECO:0000256" key="4">
    <source>
        <dbReference type="PROSITE-ProRule" id="PRU00134"/>
    </source>
</evidence>
<evidence type="ECO:0000259" key="5">
    <source>
        <dbReference type="PROSITE" id="PS50865"/>
    </source>
</evidence>
<organism evidence="6 7">
    <name type="scientific">Alternaria burnsii</name>
    <dbReference type="NCBI Taxonomy" id="1187904"/>
    <lineage>
        <taxon>Eukaryota</taxon>
        <taxon>Fungi</taxon>
        <taxon>Dikarya</taxon>
        <taxon>Ascomycota</taxon>
        <taxon>Pezizomycotina</taxon>
        <taxon>Dothideomycetes</taxon>
        <taxon>Pleosporomycetidae</taxon>
        <taxon>Pleosporales</taxon>
        <taxon>Pleosporineae</taxon>
        <taxon>Pleosporaceae</taxon>
        <taxon>Alternaria</taxon>
        <taxon>Alternaria sect. Alternaria</taxon>
    </lineage>
</organism>
<protein>
    <recommendedName>
        <fullName evidence="5">MYND-type domain-containing protein</fullName>
    </recommendedName>
</protein>
<keyword evidence="1" id="KW-0479">Metal-binding</keyword>
<dbReference type="AlphaFoldDB" id="A0A8H7BC75"/>
<comment type="caution">
    <text evidence="6">The sequence shown here is derived from an EMBL/GenBank/DDBJ whole genome shotgun (WGS) entry which is preliminary data.</text>
</comment>
<evidence type="ECO:0000313" key="7">
    <source>
        <dbReference type="Proteomes" id="UP000596902"/>
    </source>
</evidence>
<dbReference type="RefSeq" id="XP_038791284.1">
    <property type="nucleotide sequence ID" value="XM_038925428.1"/>
</dbReference>
<dbReference type="Pfam" id="PF01753">
    <property type="entry name" value="zf-MYND"/>
    <property type="match status" value="1"/>
</dbReference>
<sequence length="274" mass="30180">MGAWGYCLFQSDQDLDNVGDMGHEAGLTELEEAAKAVAKSQGKSEEDIEGSIHYDLYAPCCSDPEVVRKHLDSGALVDMIAKREAKILAPVNGSTEEAMEHWFSDPCYMYVLLGACAMTHGCQLPASCLAMLKKVYTEGGLMPDAQRQMHKALFGPNGYKNGEPYDFESKSLLEEVNSKPDKHDDGGFRLMNVPNPLLFNTGRTNSRTSVIVKELRDQYNKPDECGGCGVASRPKGEALLACGKCKNRKYCSTSCQKKHWKIHKKVCESAKVSL</sequence>
<proteinExistence type="predicted"/>
<dbReference type="Gene3D" id="6.10.140.2220">
    <property type="match status" value="1"/>
</dbReference>
<accession>A0A8H7BC75</accession>
<evidence type="ECO:0000313" key="6">
    <source>
        <dbReference type="EMBL" id="KAF7681405.1"/>
    </source>
</evidence>
<keyword evidence="2 4" id="KW-0863">Zinc-finger</keyword>
<dbReference type="GO" id="GO:0008270">
    <property type="term" value="F:zinc ion binding"/>
    <property type="evidence" value="ECO:0007669"/>
    <property type="project" value="UniProtKB-KW"/>
</dbReference>